<evidence type="ECO:0000256" key="10">
    <source>
        <dbReference type="ARBA" id="ARBA00023180"/>
    </source>
</evidence>
<dbReference type="PANTHER" id="PTHR24026">
    <property type="entry name" value="FAT ATYPICAL CADHERIN-RELATED"/>
    <property type="match status" value="1"/>
</dbReference>
<dbReference type="InterPro" id="IPR015919">
    <property type="entry name" value="Cadherin-like_sf"/>
</dbReference>
<feature type="domain" description="Cadherin" evidence="13">
    <location>
        <begin position="987"/>
        <end position="1095"/>
    </location>
</feature>
<feature type="region of interest" description="Disordered" evidence="12">
    <location>
        <begin position="1270"/>
        <end position="1290"/>
    </location>
</feature>
<keyword evidence="2" id="KW-1003">Cell membrane</keyword>
<gene>
    <name evidence="14" type="ORF">MEDL_23322</name>
</gene>
<evidence type="ECO:0000256" key="8">
    <source>
        <dbReference type="ARBA" id="ARBA00022989"/>
    </source>
</evidence>
<keyword evidence="10" id="KW-0325">Glycoprotein</keyword>
<evidence type="ECO:0000256" key="3">
    <source>
        <dbReference type="ARBA" id="ARBA00022692"/>
    </source>
</evidence>
<feature type="domain" description="Cadherin" evidence="13">
    <location>
        <begin position="478"/>
        <end position="548"/>
    </location>
</feature>
<dbReference type="InterPro" id="IPR020894">
    <property type="entry name" value="Cadherin_CS"/>
</dbReference>
<feature type="region of interest" description="Disordered" evidence="12">
    <location>
        <begin position="1"/>
        <end position="70"/>
    </location>
</feature>
<dbReference type="OrthoDB" id="6252479at2759"/>
<feature type="domain" description="Cadherin" evidence="13">
    <location>
        <begin position="358"/>
        <end position="453"/>
    </location>
</feature>
<evidence type="ECO:0000313" key="15">
    <source>
        <dbReference type="Proteomes" id="UP000683360"/>
    </source>
</evidence>
<comment type="caution">
    <text evidence="14">The sequence shown here is derived from an EMBL/GenBank/DDBJ whole genome shotgun (WGS) entry which is preliminary data.</text>
</comment>
<feature type="domain" description="Cadherin" evidence="13">
    <location>
        <begin position="747"/>
        <end position="875"/>
    </location>
</feature>
<feature type="domain" description="Cadherin" evidence="13">
    <location>
        <begin position="549"/>
        <end position="648"/>
    </location>
</feature>
<dbReference type="PROSITE" id="PS00232">
    <property type="entry name" value="CADHERIN_1"/>
    <property type="match status" value="1"/>
</dbReference>
<evidence type="ECO:0000256" key="5">
    <source>
        <dbReference type="ARBA" id="ARBA00022737"/>
    </source>
</evidence>
<dbReference type="GO" id="GO:0007156">
    <property type="term" value="P:homophilic cell adhesion via plasma membrane adhesion molecules"/>
    <property type="evidence" value="ECO:0007669"/>
    <property type="project" value="InterPro"/>
</dbReference>
<evidence type="ECO:0000256" key="7">
    <source>
        <dbReference type="ARBA" id="ARBA00022889"/>
    </source>
</evidence>
<dbReference type="PANTHER" id="PTHR24026:SF126">
    <property type="entry name" value="PROTOCADHERIN FAT 4"/>
    <property type="match status" value="1"/>
</dbReference>
<comment type="subcellular location">
    <subcellularLocation>
        <location evidence="1">Cell membrane</location>
        <topology evidence="1">Single-pass type I membrane protein</topology>
    </subcellularLocation>
</comment>
<dbReference type="CDD" id="cd11304">
    <property type="entry name" value="Cadherin_repeat"/>
    <property type="match status" value="7"/>
</dbReference>
<evidence type="ECO:0000256" key="12">
    <source>
        <dbReference type="SAM" id="MobiDB-lite"/>
    </source>
</evidence>
<dbReference type="Proteomes" id="UP000683360">
    <property type="component" value="Unassembled WGS sequence"/>
</dbReference>
<proteinExistence type="predicted"/>
<evidence type="ECO:0000256" key="11">
    <source>
        <dbReference type="PROSITE-ProRule" id="PRU00043"/>
    </source>
</evidence>
<keyword evidence="6 11" id="KW-0106">Calcium</keyword>
<dbReference type="FunFam" id="2.60.40.60:FF:000020">
    <property type="entry name" value="Dachsous cadherin-related 1b"/>
    <property type="match status" value="1"/>
</dbReference>
<reference evidence="14" key="1">
    <citation type="submission" date="2021-03" db="EMBL/GenBank/DDBJ databases">
        <authorList>
            <person name="Bekaert M."/>
        </authorList>
    </citation>
    <scope>NUCLEOTIDE SEQUENCE</scope>
</reference>
<feature type="compositionally biased region" description="Low complexity" evidence="12">
    <location>
        <begin position="51"/>
        <end position="70"/>
    </location>
</feature>
<accession>A0A8S3RKN3</accession>
<keyword evidence="4" id="KW-0732">Signal</keyword>
<feature type="domain" description="Cadherin" evidence="13">
    <location>
        <begin position="654"/>
        <end position="746"/>
    </location>
</feature>
<feature type="compositionally biased region" description="Low complexity" evidence="12">
    <location>
        <begin position="18"/>
        <end position="42"/>
    </location>
</feature>
<organism evidence="14 15">
    <name type="scientific">Mytilus edulis</name>
    <name type="common">Blue mussel</name>
    <dbReference type="NCBI Taxonomy" id="6550"/>
    <lineage>
        <taxon>Eukaryota</taxon>
        <taxon>Metazoa</taxon>
        <taxon>Spiralia</taxon>
        <taxon>Lophotrochozoa</taxon>
        <taxon>Mollusca</taxon>
        <taxon>Bivalvia</taxon>
        <taxon>Autobranchia</taxon>
        <taxon>Pteriomorphia</taxon>
        <taxon>Mytilida</taxon>
        <taxon>Mytiloidea</taxon>
        <taxon>Mytilidae</taxon>
        <taxon>Mytilinae</taxon>
        <taxon>Mytilus</taxon>
    </lineage>
</organism>
<feature type="domain" description="Cadherin" evidence="13">
    <location>
        <begin position="297"/>
        <end position="357"/>
    </location>
</feature>
<keyword evidence="15" id="KW-1185">Reference proteome</keyword>
<evidence type="ECO:0000256" key="2">
    <source>
        <dbReference type="ARBA" id="ARBA00022475"/>
    </source>
</evidence>
<evidence type="ECO:0000313" key="14">
    <source>
        <dbReference type="EMBL" id="CAG2209202.1"/>
    </source>
</evidence>
<dbReference type="EMBL" id="CAJPWZ010001142">
    <property type="protein sequence ID" value="CAG2209202.1"/>
    <property type="molecule type" value="Genomic_DNA"/>
</dbReference>
<dbReference type="FunFam" id="2.60.40.60:FF:000004">
    <property type="entry name" value="Protocadherin 1 gamma 2"/>
    <property type="match status" value="1"/>
</dbReference>
<keyword evidence="9" id="KW-0472">Membrane</keyword>
<keyword evidence="3" id="KW-0812">Transmembrane</keyword>
<dbReference type="InterPro" id="IPR002126">
    <property type="entry name" value="Cadherin-like_dom"/>
</dbReference>
<protein>
    <submittedName>
        <fullName evidence="14">FAT4</fullName>
    </submittedName>
</protein>
<evidence type="ECO:0000259" key="13">
    <source>
        <dbReference type="PROSITE" id="PS50268"/>
    </source>
</evidence>
<keyword evidence="5" id="KW-0677">Repeat</keyword>
<keyword evidence="7" id="KW-0130">Cell adhesion</keyword>
<evidence type="ECO:0000256" key="4">
    <source>
        <dbReference type="ARBA" id="ARBA00022729"/>
    </source>
</evidence>
<evidence type="ECO:0000256" key="9">
    <source>
        <dbReference type="ARBA" id="ARBA00023136"/>
    </source>
</evidence>
<evidence type="ECO:0000256" key="1">
    <source>
        <dbReference type="ARBA" id="ARBA00004251"/>
    </source>
</evidence>
<dbReference type="GO" id="GO:0005509">
    <property type="term" value="F:calcium ion binding"/>
    <property type="evidence" value="ECO:0007669"/>
    <property type="project" value="UniProtKB-UniRule"/>
</dbReference>
<name>A0A8S3RKN3_MYTED</name>
<keyword evidence="8" id="KW-1133">Transmembrane helix</keyword>
<dbReference type="GO" id="GO:0005886">
    <property type="term" value="C:plasma membrane"/>
    <property type="evidence" value="ECO:0007669"/>
    <property type="project" value="UniProtKB-SubCell"/>
</dbReference>
<feature type="domain" description="Cadherin" evidence="13">
    <location>
        <begin position="1096"/>
        <end position="1193"/>
    </location>
</feature>
<feature type="domain" description="Cadherin" evidence="13">
    <location>
        <begin position="876"/>
        <end position="983"/>
    </location>
</feature>
<dbReference type="SMART" id="SM00112">
    <property type="entry name" value="CA"/>
    <property type="match status" value="7"/>
</dbReference>
<dbReference type="Gene3D" id="2.60.40.60">
    <property type="entry name" value="Cadherins"/>
    <property type="match status" value="8"/>
</dbReference>
<dbReference type="Pfam" id="PF00028">
    <property type="entry name" value="Cadherin"/>
    <property type="match status" value="4"/>
</dbReference>
<sequence length="1321" mass="146244">MRQLTAMNSVNQHFVKNTTTEEPLTTDHTYSEEITITPTTTENHFSSRLVSTPSTTTTTKQTTTSATQSPTPCIGGGLNRTDATLDEECGTHGEDAKCNVPNSACTETSIASTWRCRCVQGYAKKSDSCQQLPTKLFNQESQKVSIDLPESSPIGHQVVSITVDGIVIRDFIHVAITINRTSIIEKNIFVIDGTPKDSVVGLVCQSCLSGDAVTTMSPDDSMTVENDGSIKTTTNIHLDTLAGLETIAYSSYIEVKQNGHLVANITILIVRSQYTHTLTEGSGSNTRVGVLKLSIPFSIDTTELALNNNALILGSVSLDYQKEQEIHADLTLLVSGTSFDIQINIKVQDVNDKYPVFLGAPYRFVTVQSTYTGVIVGAVTAFDPDTHANLTYEITPNDKLSINNNGVILVHSIFKTTIYNATVIVRDGIHSDIEDIIIDIREATNEEEEIENFNGTILENEKSQTAIVTVTVPKYENYRFADKSAELDFTIESETGVIRNARAFDREKEQEFKLTIIANKENIATCSLAVVGVVTILVIDVNDEPPEFVGAPYNATVVEEEKGKELLIIPGLSTTDNDLNPTVKYSLQTHEDKFDIDSIKGTIRTEIAIDREIYQLFDIIVNAYDGVHTATTTVTVKIIDINDHAPLFTNPERENLLVATSVGNLTANDTDEGKNAKITFDLVSDGGYFRINQTTGNILVARQLDRETDETHRVTVYARDNGDNILSATATVTFTIEDVNDNPPVFEQDQITVDFDENKTCKNVITKLNAHDIDKPHTPNSQIVYSLKDGNASDFLSIDQNGGILRTKKSPNPTDGNYSLIIHITDDGKPSLTNSAPMTVKVQTHSKQSLKFNKQEINMTVRVWVLDENDNVPLFTLNTYFSKMNENIQEGAVVSRIIATDADIDINADIQFTVYGESCQDTFSLKNEGAGNATILLRTAVDYEKQNSCTFDVKAFNPNKATVWSNATVVIDILDYNDNTPEFIRSNNNKYTVDVPEDTNINSHLSSFGQVDDKDSRENADIELTVVNDTCWFTVNLGLYIIMSLVKPNITLDYDNGDVQNSCTLNASDKGVPKLFSIATLSINIIDVNDNSPNIYNPEIFLNVSRDTETGTIIVDKIPASDIDSGVNGMLVYRFDKSEYSSRFTIDAQTGQIILNTVLHSVQKDEIKLSVIVSDKGSPQRSTRAQEHTNIEDGKLGTVTAYDRRDGVIQSCDCTYSLDTKRVQVGDLVWKRHIDQIREFVPQENKDIPNILEITISDIDTEFITVPTCNSNRDTENSENNNESEQTKITENKTVENANDTIVTNRTERVRKAPERLIENM</sequence>
<dbReference type="SUPFAM" id="SSF49313">
    <property type="entry name" value="Cadherin-like"/>
    <property type="match status" value="8"/>
</dbReference>
<feature type="compositionally biased region" description="Polar residues" evidence="12">
    <location>
        <begin position="1"/>
        <end position="17"/>
    </location>
</feature>
<dbReference type="PROSITE" id="PS50268">
    <property type="entry name" value="CADHERIN_2"/>
    <property type="match status" value="9"/>
</dbReference>
<dbReference type="PRINTS" id="PR00205">
    <property type="entry name" value="CADHERIN"/>
</dbReference>
<evidence type="ECO:0000256" key="6">
    <source>
        <dbReference type="ARBA" id="ARBA00022837"/>
    </source>
</evidence>